<evidence type="ECO:0000256" key="1">
    <source>
        <dbReference type="SAM" id="MobiDB-lite"/>
    </source>
</evidence>
<feature type="compositionally biased region" description="Polar residues" evidence="1">
    <location>
        <begin position="483"/>
        <end position="492"/>
    </location>
</feature>
<organism evidence="3 4">
    <name type="scientific">Klebsiella phage Sugarland</name>
    <dbReference type="NCBI Taxonomy" id="2053603"/>
    <lineage>
        <taxon>Viruses</taxon>
        <taxon>Duplodnaviria</taxon>
        <taxon>Heunggongvirae</taxon>
        <taxon>Uroviricota</taxon>
        <taxon>Caudoviricetes</taxon>
        <taxon>Demerecviridae</taxon>
        <taxon>Sugarlandvirus</taxon>
        <taxon>Sugarlandvirus sugarland</taxon>
    </lineage>
</organism>
<gene>
    <name evidence="3" type="ORF">CPT_Sugarland_157</name>
</gene>
<dbReference type="SUPFAM" id="SSF52540">
    <property type="entry name" value="P-loop containing nucleoside triphosphate hydrolases"/>
    <property type="match status" value="1"/>
</dbReference>
<dbReference type="OrthoDB" id="4593at10239"/>
<keyword evidence="3" id="KW-0547">Nucleotide-binding</keyword>
<reference evidence="3 4" key="1">
    <citation type="journal article" date="2018" name="Microbiol. Resour. Announc.">
        <title>Complete Genome Sequence of Klebsiella pneumoniae Siphophage Sugarland.</title>
        <authorList>
            <person name="Erickson S.G."/>
            <person name="Lessor L."/>
            <person name="O'Leary C.J."/>
            <person name="Gill J.J."/>
            <person name="Liu M."/>
        </authorList>
    </citation>
    <scope>NUCLEOTIDE SEQUENCE [LARGE SCALE GENOMIC DNA]</scope>
</reference>
<dbReference type="Gene3D" id="3.40.50.300">
    <property type="entry name" value="P-loop containing nucleotide triphosphate hydrolases"/>
    <property type="match status" value="1"/>
</dbReference>
<dbReference type="InterPro" id="IPR007694">
    <property type="entry name" value="DNA_helicase_DnaB-like_C"/>
</dbReference>
<keyword evidence="3" id="KW-0378">Hydrolase</keyword>
<proteinExistence type="predicted"/>
<evidence type="ECO:0000313" key="4">
    <source>
        <dbReference type="Proteomes" id="UP000241037"/>
    </source>
</evidence>
<dbReference type="Pfam" id="PF03796">
    <property type="entry name" value="DnaB_C"/>
    <property type="match status" value="1"/>
</dbReference>
<keyword evidence="4" id="KW-1185">Reference proteome</keyword>
<evidence type="ECO:0000259" key="2">
    <source>
        <dbReference type="Pfam" id="PF03796"/>
    </source>
</evidence>
<dbReference type="GO" id="GO:0003678">
    <property type="term" value="F:DNA helicase activity"/>
    <property type="evidence" value="ECO:0007669"/>
    <property type="project" value="InterPro"/>
</dbReference>
<dbReference type="InterPro" id="IPR027417">
    <property type="entry name" value="P-loop_NTPase"/>
</dbReference>
<dbReference type="Proteomes" id="UP000241037">
    <property type="component" value="Segment"/>
</dbReference>
<accession>A0A2H4PH42</accession>
<dbReference type="EMBL" id="MG459987">
    <property type="protein sequence ID" value="ATW61970.1"/>
    <property type="molecule type" value="Genomic_DNA"/>
</dbReference>
<feature type="domain" description="SF4 helicase" evidence="2">
    <location>
        <begin position="170"/>
        <end position="387"/>
    </location>
</feature>
<dbReference type="GO" id="GO:0005524">
    <property type="term" value="F:ATP binding"/>
    <property type="evidence" value="ECO:0007669"/>
    <property type="project" value="InterPro"/>
</dbReference>
<sequence length="492" mass="55722">MYNVQAVVLKMLLASDQKQVALETFSRLRKDHFNDAFTAIYQAVQNYYKKHNGMPSLDALMLESNRNARLSQALTVLANTQIPDVDISHAIHVLESEYTQDLFLNLLETDVLQDITILDQGELLDRVAALHMKLEERVTTTGKVFNADTMRVFKRKEDSMLNLISLGISNEFDAQLGGIARKETLLLGGWRGTGKSIICSNIQVAQYYNGDIAPYFSIEMPENEVFRRNLAIMAGVSAKAMRNDSLQGIELNKLAKTRAKMFEGGLEVYNDFVSRYTLNEMSDFHDMETMLMQERPLHTPMIIVYDPELSTATIDVELTKLTSKYGDKVTIALLDYINQVRLPDTKTLDMYDWKQQMVVSSTFKSTCQKHNVAGVAPYQIDQQGNARMARGILDSCDMAANLNAAKQNEGHDGAIKFDFVKTRNSEGMTFMPKINWNSLRMDQTSDLKLEDIRQMEAEFVIPLESDKPKDKPKRKKASDEDTNPTGESSRDL</sequence>
<dbReference type="GO" id="GO:0006260">
    <property type="term" value="P:DNA replication"/>
    <property type="evidence" value="ECO:0007669"/>
    <property type="project" value="InterPro"/>
</dbReference>
<protein>
    <submittedName>
        <fullName evidence="3">DNA helicase</fullName>
    </submittedName>
</protein>
<keyword evidence="3" id="KW-0067">ATP-binding</keyword>
<keyword evidence="3" id="KW-0347">Helicase</keyword>
<feature type="region of interest" description="Disordered" evidence="1">
    <location>
        <begin position="458"/>
        <end position="492"/>
    </location>
</feature>
<evidence type="ECO:0000313" key="3">
    <source>
        <dbReference type="EMBL" id="ATW61970.1"/>
    </source>
</evidence>
<name>A0A2H4PH42_9CAUD</name>